<evidence type="ECO:0000313" key="3">
    <source>
        <dbReference type="Proteomes" id="UP000422572"/>
    </source>
</evidence>
<dbReference type="Proteomes" id="UP000422572">
    <property type="component" value="Chromosome"/>
</dbReference>
<dbReference type="KEGG" id="sfic:EIZ62_21035"/>
<sequence>MSLRDLLIRIAQTYEPDGMASSDLPGHAALWEVEKRTDLPWPTGCSAIGYGGQGKASLTPWIGVFDRTINENPHDGLYLAYIFDYPRHSVTLTLQQGVTKLSKVYGKGGKLHRYLTVQAQTLRGALRPELADEWQDTMDLLVGTQHWRPRSYEKANVAARRYLVESLPSDDDLVKDLGEAVQLLRDAAVVDRFWLQSPTATEPIIEFAEHGHAEDPLADFQAKSSDSYYVDVQGGRQERTKEHEALLLRFAQHAAACGYVAITKNMHPRDVVLRHPRFPQREWLVEGKTVKPRAAYRAVREAVGQLYEYRHFYYERKGHPEAPHLVALFTHDIGEYADYLATLGIAAIWERPSGWGGSQQAIDWRLADSDD</sequence>
<dbReference type="RefSeq" id="WP_156694156.1">
    <property type="nucleotide sequence ID" value="NZ_CP034279.1"/>
</dbReference>
<feature type="domain" description="Type IV methyl-directed restriction enzyme EcoKMcrB subunit DNA-binding" evidence="1">
    <location>
        <begin position="51"/>
        <end position="185"/>
    </location>
</feature>
<protein>
    <submittedName>
        <fullName evidence="2">DUF3578 domain-containing protein</fullName>
    </submittedName>
</protein>
<dbReference type="Pfam" id="PF12102">
    <property type="entry name" value="MrcB_N"/>
    <property type="match status" value="1"/>
</dbReference>
<dbReference type="OrthoDB" id="9802640at2"/>
<organism evidence="2 3">
    <name type="scientific">Streptomyces ficellus</name>
    <dbReference type="NCBI Taxonomy" id="1977088"/>
    <lineage>
        <taxon>Bacteria</taxon>
        <taxon>Bacillati</taxon>
        <taxon>Actinomycetota</taxon>
        <taxon>Actinomycetes</taxon>
        <taxon>Kitasatosporales</taxon>
        <taxon>Streptomycetaceae</taxon>
        <taxon>Streptomyces</taxon>
    </lineage>
</organism>
<evidence type="ECO:0000313" key="2">
    <source>
        <dbReference type="EMBL" id="QGV80440.1"/>
    </source>
</evidence>
<dbReference type="InterPro" id="IPR021961">
    <property type="entry name" value="McrB_DNA-bd"/>
</dbReference>
<dbReference type="Gene3D" id="3.30.920.90">
    <property type="match status" value="1"/>
</dbReference>
<name>A0A6I6F9Q7_9ACTN</name>
<reference evidence="2 3" key="1">
    <citation type="submission" date="2018-12" db="EMBL/GenBank/DDBJ databases">
        <title>Complete genome sequence of Streptomyces ficellus NRRL8067, the producer of ficellomycin, feldamycin and nojirimycin.</title>
        <authorList>
            <person name="Zhang H."/>
            <person name="Yue R."/>
            <person name="Liu Y."/>
            <person name="Li M."/>
            <person name="Mu H."/>
            <person name="Zhang J."/>
        </authorList>
    </citation>
    <scope>NUCLEOTIDE SEQUENCE [LARGE SCALE GENOMIC DNA]</scope>
    <source>
        <strain evidence="2 3">NRRL 8067</strain>
    </source>
</reference>
<accession>A0A6I6F9Q7</accession>
<dbReference type="AlphaFoldDB" id="A0A6I6F9Q7"/>
<evidence type="ECO:0000259" key="1">
    <source>
        <dbReference type="Pfam" id="PF12102"/>
    </source>
</evidence>
<dbReference type="EMBL" id="CP034279">
    <property type="protein sequence ID" value="QGV80440.1"/>
    <property type="molecule type" value="Genomic_DNA"/>
</dbReference>
<gene>
    <name evidence="2" type="ORF">EIZ62_21035</name>
</gene>
<proteinExistence type="predicted"/>
<keyword evidence="3" id="KW-1185">Reference proteome</keyword>